<dbReference type="EMBL" id="CAFBPU010000038">
    <property type="protein sequence ID" value="CAB5036755.1"/>
    <property type="molecule type" value="Genomic_DNA"/>
</dbReference>
<evidence type="ECO:0000313" key="3">
    <source>
        <dbReference type="EMBL" id="CAB5036755.1"/>
    </source>
</evidence>
<reference evidence="2" key="1">
    <citation type="submission" date="2020-05" db="EMBL/GenBank/DDBJ databases">
        <authorList>
            <person name="Chiriac C."/>
            <person name="Salcher M."/>
            <person name="Ghai R."/>
            <person name="Kavagutti S V."/>
        </authorList>
    </citation>
    <scope>NUCLEOTIDE SEQUENCE</scope>
</reference>
<name>A0A6J7KBX8_9ZZZZ</name>
<dbReference type="InterPro" id="IPR031571">
    <property type="entry name" value="RcpC_dom"/>
</dbReference>
<sequence>MSRRTLLLIAALVLAAVGTVLVFMYAQNAQNVATEGQTLKKVLVAKTAIEVGTTGAAAAASGSFTEQELPASAIVDGAIDDAAPLASLVTTVPIFPGQQIISQQWGAAALATGLTIPEGKIAVSIQLGDPERVAGFIAPGSIIAVFATGGPSVRLLLPRVEVIAVGPTTVVSRTTGQGSSANVEQIPTAILTVALSQIDAERIIFAQGKAAPSVYSGLYFALTDKNSKLTPNDAGVTDATLFS</sequence>
<dbReference type="Pfam" id="PF16976">
    <property type="entry name" value="RcpC"/>
    <property type="match status" value="1"/>
</dbReference>
<accession>A0A6J7KBX8</accession>
<organism evidence="2">
    <name type="scientific">freshwater metagenome</name>
    <dbReference type="NCBI Taxonomy" id="449393"/>
    <lineage>
        <taxon>unclassified sequences</taxon>
        <taxon>metagenomes</taxon>
        <taxon>ecological metagenomes</taxon>
    </lineage>
</organism>
<feature type="domain" description="Flp pilus assembly protein RcpC/CpaB" evidence="1">
    <location>
        <begin position="115"/>
        <end position="209"/>
    </location>
</feature>
<gene>
    <name evidence="2" type="ORF">UFOPK3752_01786</name>
    <name evidence="3" type="ORF">UFOPK4150_01695</name>
</gene>
<evidence type="ECO:0000259" key="1">
    <source>
        <dbReference type="Pfam" id="PF16976"/>
    </source>
</evidence>
<dbReference type="EMBL" id="CAFBND010000091">
    <property type="protein sequence ID" value="CAB4953075.1"/>
    <property type="molecule type" value="Genomic_DNA"/>
</dbReference>
<evidence type="ECO:0000313" key="2">
    <source>
        <dbReference type="EMBL" id="CAB4953075.1"/>
    </source>
</evidence>
<protein>
    <submittedName>
        <fullName evidence="2">Unannotated protein</fullName>
    </submittedName>
</protein>
<dbReference type="AlphaFoldDB" id="A0A6J7KBX8"/>
<proteinExistence type="predicted"/>